<evidence type="ECO:0000313" key="1">
    <source>
        <dbReference type="EMBL" id="MBB1098485.1"/>
    </source>
</evidence>
<dbReference type="InterPro" id="IPR029058">
    <property type="entry name" value="AB_hydrolase_fold"/>
</dbReference>
<protein>
    <submittedName>
        <fullName evidence="1">DUF1749 domain-containing protein</fullName>
    </submittedName>
</protein>
<organism evidence="1 2">
    <name type="scientific">Limosilactobacillus rudii</name>
    <dbReference type="NCBI Taxonomy" id="2759755"/>
    <lineage>
        <taxon>Bacteria</taxon>
        <taxon>Bacillati</taxon>
        <taxon>Bacillota</taxon>
        <taxon>Bacilli</taxon>
        <taxon>Lactobacillales</taxon>
        <taxon>Lactobacillaceae</taxon>
        <taxon>Limosilactobacillus</taxon>
    </lineage>
</organism>
<dbReference type="RefSeq" id="WP_182597184.1">
    <property type="nucleotide sequence ID" value="NZ_JACIVA010000060.1"/>
</dbReference>
<dbReference type="Proteomes" id="UP000517106">
    <property type="component" value="Unassembled WGS sequence"/>
</dbReference>
<gene>
    <name evidence="1" type="ORF">H5S09_11180</name>
</gene>
<dbReference type="InterPro" id="IPR013744">
    <property type="entry name" value="SidJ"/>
</dbReference>
<dbReference type="Pfam" id="PF08538">
    <property type="entry name" value="DUF1749"/>
    <property type="match status" value="1"/>
</dbReference>
<name>A0A7W3UNU7_9LACO</name>
<reference evidence="1 2" key="1">
    <citation type="submission" date="2020-07" db="EMBL/GenBank/DDBJ databases">
        <title>Description of Limosilactobacillus balticus sp. nov., Limosilactobacillus agrestis sp. nov., Limosilactobacillus albertensis sp. nov., Limosilactobacillus rudii sp. nov., Limosilactobacillus fastidiosus sp. nov., five novel Limosilactobacillus species isolated from the vertebrate gastrointestinal tract, and proposal of 6 subspecies of Limosilactobacillus reuteri adapted to the gastrointestinal tract of specific vertebrate hosts.</title>
        <authorList>
            <person name="Li F."/>
            <person name="Cheng C."/>
            <person name="Zheng J."/>
            <person name="Quevedo R.M."/>
            <person name="Li J."/>
            <person name="Roos S."/>
            <person name="Gaenzle M.G."/>
            <person name="Walter J."/>
        </authorList>
    </citation>
    <scope>NUCLEOTIDE SEQUENCE [LARGE SCALE GENOMIC DNA]</scope>
    <source>
        <strain evidence="1 2">STM2_1</strain>
    </source>
</reference>
<accession>A0A7W3UNU7</accession>
<dbReference type="EMBL" id="JACIVA010000060">
    <property type="protein sequence ID" value="MBB1098485.1"/>
    <property type="molecule type" value="Genomic_DNA"/>
</dbReference>
<sequence>MKRLSLPTKRGSVLTGVLFDAPAHVAPNPSTVVIAITGIHGNFYSNPFYVNIGKTLSAAGIDFIYAQTADAFGEIPTLNVKTGKQEIIGSWNEDFNNTDEDIEAYLDYASQQGYQNIILAGHSLGANKVIYYLSRHHDSRIKHFIFLSPANLEYLTSVVTEEEKNEILAQRKRGEGDQRMSFNLLGWIPGTANTDYQWVFDNILDNVHVEPEKDFSQIKAITHSGALIIGGYDRFTYGDPQKFLENINDHMQTAKQNKLVVIPETGHTYQQKEQQLADELLKLLKMWGY</sequence>
<comment type="caution">
    <text evidence="1">The sequence shown here is derived from an EMBL/GenBank/DDBJ whole genome shotgun (WGS) entry which is preliminary data.</text>
</comment>
<keyword evidence="2" id="KW-1185">Reference proteome</keyword>
<dbReference type="AlphaFoldDB" id="A0A7W3UNU7"/>
<evidence type="ECO:0000313" key="2">
    <source>
        <dbReference type="Proteomes" id="UP000517106"/>
    </source>
</evidence>
<dbReference type="SUPFAM" id="SSF53474">
    <property type="entry name" value="alpha/beta-Hydrolases"/>
    <property type="match status" value="1"/>
</dbReference>
<dbReference type="Gene3D" id="3.40.50.1820">
    <property type="entry name" value="alpha/beta hydrolase"/>
    <property type="match status" value="1"/>
</dbReference>
<proteinExistence type="predicted"/>